<proteinExistence type="predicted"/>
<dbReference type="Ensembl" id="ENSOSIT00000024221.1">
    <property type="protein sequence ID" value="ENSOSIP00000022930.1"/>
    <property type="gene ID" value="ENSOSIG00000010387.1"/>
</dbReference>
<dbReference type="GeneTree" id="ENSGT00390000016655"/>
<sequence length="807" mass="90777">MPVLLFLIDTSASMNQRTHLGTTYLDIAKGAVETFMKLRARDPASRGDRYMLVNFEDVPVGIKAGWKESHATFMTELRNLQATGLTSIGQSLRTAFDLLNLNRLVTGIDNYGQGRNPFFLEPAIIIAITDGNKLTSGSGVQDELHLPLTTPLPGSELTKEPFRWDQRLFALVLRIPGNASVEPEPLGGVPSDDSAITPMCEVTGGRSYSVFSQRMLNQCLESLVQKIQSGVVINFEKTGPDPPPLEGKRRLSEVPKSGIQPWHCCHKLIYVRPNPKTGVPIGHWPIPEAFWPDQNSPTLPPRSAHPHVRFSCVDAEPMVIDKVPFDKYELEPSPLTQYILERKSPHTCWQVFVSNSAKYSDLGQPFGYLKASTALSCVNLFVMPYNYPVLLPLLDDLIKVHKFKPTIKWRQSFETYLKTMPPYYIGTKIEYDRLIASIGKKTPPEAGIKVRWRGGGISLAQRRDFIQQLQSLTGDGPIVPMELNPKEFQGFHLALLNKGLKPQSFRNPYDIPRSHLLDQLSRMRRNLLNMGACALRGQDSDQLHSVPIAQMGNYQDFLKAAPQPLRDADPEQPKRLHTFGNPFKLDKKGMMIDEADEFVTGPQNKGKRPGDSNNLPGGGPKRRRCMSPLLRLGKAYTPSDTDEMDLPPAPPPVLENHTSVDPQVLPQTDEAQNGQPRADELPLGSEDREEVTLMGSEEPGPRFLSPEALKKHIHGETTKINNELRTLITKEIRKPGRYYEKIFLLLKQIQGTLDTRLIFVQNIIKEAARFKKRVLIEQLENYMEEIHNRSTNMNHVVSHSSCRRAII</sequence>
<dbReference type="PROSITE" id="PS50234">
    <property type="entry name" value="VWFA"/>
    <property type="match status" value="1"/>
</dbReference>
<feature type="domain" description="VWFA" evidence="2">
    <location>
        <begin position="3"/>
        <end position="227"/>
    </location>
</feature>
<organism evidence="3 4">
    <name type="scientific">Oryzias sinensis</name>
    <name type="common">Chinese medaka</name>
    <dbReference type="NCBI Taxonomy" id="183150"/>
    <lineage>
        <taxon>Eukaryota</taxon>
        <taxon>Metazoa</taxon>
        <taxon>Chordata</taxon>
        <taxon>Craniata</taxon>
        <taxon>Vertebrata</taxon>
        <taxon>Euteleostomi</taxon>
        <taxon>Actinopterygii</taxon>
        <taxon>Neopterygii</taxon>
        <taxon>Teleostei</taxon>
        <taxon>Neoteleostei</taxon>
        <taxon>Acanthomorphata</taxon>
        <taxon>Ovalentaria</taxon>
        <taxon>Atherinomorphae</taxon>
        <taxon>Beloniformes</taxon>
        <taxon>Adrianichthyidae</taxon>
        <taxon>Oryziinae</taxon>
        <taxon>Oryzias</taxon>
    </lineage>
</organism>
<dbReference type="Pfam" id="PF13519">
    <property type="entry name" value="VWA_2"/>
    <property type="match status" value="1"/>
</dbReference>
<dbReference type="Gene3D" id="3.40.50.410">
    <property type="entry name" value="von Willebrand factor, type A domain"/>
    <property type="match status" value="1"/>
</dbReference>
<protein>
    <submittedName>
        <fullName evidence="3">Integrator complex subunit 6</fullName>
    </submittedName>
</protein>
<keyword evidence="4" id="KW-1185">Reference proteome</keyword>
<evidence type="ECO:0000259" key="2">
    <source>
        <dbReference type="PROSITE" id="PS50234"/>
    </source>
</evidence>
<dbReference type="SUPFAM" id="SSF53300">
    <property type="entry name" value="vWA-like"/>
    <property type="match status" value="1"/>
</dbReference>
<feature type="region of interest" description="Disordered" evidence="1">
    <location>
        <begin position="599"/>
        <end position="704"/>
    </location>
</feature>
<dbReference type="AlphaFoldDB" id="A0A8C7Y7N9"/>
<dbReference type="CDD" id="cd00198">
    <property type="entry name" value="vWFA"/>
    <property type="match status" value="1"/>
</dbReference>
<feature type="compositionally biased region" description="Polar residues" evidence="1">
    <location>
        <begin position="656"/>
        <end position="675"/>
    </location>
</feature>
<dbReference type="FunFam" id="3.40.50.410:FF:000010">
    <property type="entry name" value="Integrator complex subunit 6 like"/>
    <property type="match status" value="1"/>
</dbReference>
<dbReference type="InterPro" id="IPR002035">
    <property type="entry name" value="VWF_A"/>
</dbReference>
<dbReference type="InterPro" id="IPR057413">
    <property type="entry name" value="Beta-barrel_INTS6"/>
</dbReference>
<dbReference type="GO" id="GO:0032039">
    <property type="term" value="C:integrator complex"/>
    <property type="evidence" value="ECO:0007669"/>
    <property type="project" value="TreeGrafter"/>
</dbReference>
<dbReference type="InterPro" id="IPR051113">
    <property type="entry name" value="Integrator_subunit6"/>
</dbReference>
<dbReference type="InterPro" id="IPR036465">
    <property type="entry name" value="vWFA_dom_sf"/>
</dbReference>
<dbReference type="GO" id="GO:0034472">
    <property type="term" value="P:snRNA 3'-end processing"/>
    <property type="evidence" value="ECO:0007669"/>
    <property type="project" value="TreeGrafter"/>
</dbReference>
<accession>A0A8C7Y7N9</accession>
<reference evidence="3" key="1">
    <citation type="submission" date="2025-08" db="UniProtKB">
        <authorList>
            <consortium name="Ensembl"/>
        </authorList>
    </citation>
    <scope>IDENTIFICATION</scope>
</reference>
<name>A0A8C7Y7N9_9TELE</name>
<dbReference type="PANTHER" id="PTHR12957">
    <property type="entry name" value="DEAD/H BOX POLYPEPTIDE 26/DICE1-RELATED"/>
    <property type="match status" value="1"/>
</dbReference>
<dbReference type="Proteomes" id="UP000694383">
    <property type="component" value="Unplaced"/>
</dbReference>
<evidence type="ECO:0000313" key="3">
    <source>
        <dbReference type="Ensembl" id="ENSOSIP00000022930.1"/>
    </source>
</evidence>
<dbReference type="InterPro" id="IPR029307">
    <property type="entry name" value="INT_SG_DDX_CT_C"/>
</dbReference>
<evidence type="ECO:0000256" key="1">
    <source>
        <dbReference type="SAM" id="MobiDB-lite"/>
    </source>
</evidence>
<reference evidence="3" key="2">
    <citation type="submission" date="2025-09" db="UniProtKB">
        <authorList>
            <consortium name="Ensembl"/>
        </authorList>
    </citation>
    <scope>IDENTIFICATION</scope>
</reference>
<dbReference type="Pfam" id="PF15300">
    <property type="entry name" value="INT_SG_DDX_CT_C"/>
    <property type="match status" value="1"/>
</dbReference>
<evidence type="ECO:0000313" key="4">
    <source>
        <dbReference type="Proteomes" id="UP000694383"/>
    </source>
</evidence>
<dbReference type="PANTHER" id="PTHR12957:SF23">
    <property type="entry name" value="INTEGRATOR COMPLEX SUBUNIT 6"/>
    <property type="match status" value="1"/>
</dbReference>
<dbReference type="Pfam" id="PF25462">
    <property type="entry name" value="Beta-barrel_INTS6"/>
    <property type="match status" value="1"/>
</dbReference>